<keyword evidence="5" id="KW-1185">Reference proteome</keyword>
<keyword evidence="1" id="KW-1133">Transmembrane helix</keyword>
<dbReference type="Proteomes" id="UP000515819">
    <property type="component" value="Chromosome"/>
</dbReference>
<keyword evidence="1" id="KW-0472">Membrane</keyword>
<evidence type="ECO:0000259" key="2">
    <source>
        <dbReference type="Pfam" id="PF13750"/>
    </source>
</evidence>
<dbReference type="KEGG" id="wcp:H9Q76_01545"/>
<evidence type="ECO:0000256" key="1">
    <source>
        <dbReference type="SAM" id="Phobius"/>
    </source>
</evidence>
<protein>
    <recommendedName>
        <fullName evidence="6">Ig-like domain-containing protein</fullName>
    </recommendedName>
</protein>
<name>A0A7G9FN93_9FIRM</name>
<evidence type="ECO:0000313" key="5">
    <source>
        <dbReference type="Proteomes" id="UP000515819"/>
    </source>
</evidence>
<dbReference type="InterPro" id="IPR022038">
    <property type="entry name" value="Ig-like_bact"/>
</dbReference>
<dbReference type="RefSeq" id="WP_249321420.1">
    <property type="nucleotide sequence ID" value="NZ_CP060632.1"/>
</dbReference>
<dbReference type="Pfam" id="PF13750">
    <property type="entry name" value="Big_3_3"/>
    <property type="match status" value="1"/>
</dbReference>
<reference evidence="4 5" key="1">
    <citation type="submission" date="2020-08" db="EMBL/GenBank/DDBJ databases">
        <authorList>
            <person name="Liu C."/>
            <person name="Sun Q."/>
        </authorList>
    </citation>
    <scope>NUCLEOTIDE SEQUENCE [LARGE SCALE GENOMIC DNA]</scope>
    <source>
        <strain evidence="4 5">NSJ-4</strain>
    </source>
</reference>
<sequence length="1609" mass="173459">MKRKETKSNNSKHPVKKLIALWVVFALLIVPFANHVGDKNGAKAEGGSTTGVKTGNLQIVSEEPNGLSIEVDDTGVVVPHTGETYEKSVTLIKDAQKVGKLQLPECKTDGGDAVALGAGFMTLDKQIQSTLSAGENLFPLTENVENDLAANAITEDRKIAIYARIDSAADWQLQYVLTVNFVDSAFTTGAGLYAGSISLTSDSYVSEATLKAPTTVASIEGATVKYYVKIGSAADESEKKDINSYTFIGDTISTTENNRGKQVYAYAALVSNETPAQVLEYIELGSTHMSNDTQAPNISCEASAVSYLDEETSAYATIQNRFIDENSVYYGVGDKYKYAVTVEDPTKDGEDTSGIKNVTATLNGTSLTVTSPASGSNVYTIELTKEQATGDVVTVTAVDNKGNSKDYKCPIKIQQATEGTKVTGVTFVDDDSWDGLTEGKILSHLAAKKQIKVTLDSNKKITNVKLSDGTKEFNADEVVCSEPSTTRVYTVTANISIPTDLEVSELLNALEVKAYAGDSEITITGTKQIKNISYDAKAPVISNPKLEKSIDNGTTWVEVGSAAGDLDSIVTELNTIYRYVVTVADATGESGVQDVYVTPTDKFTYTTGNTYVYNIPSDQLKVDISYFVAVTASDVAGNVSDSLTLRGVTKIDDTLRVDNCVIIDAAGNDVTSDVLAGKNTNEKYQLEVTASSAYVIQKFELIAGGTNDQTKDVAASANQQDTNSHRYSTTVKFELPAKTNINAQLDSMYLNVIDGNAQKIRYPQDASKTLGTILYDRTNPTVSVNVANDSTWYKEYTINYTITSGDNGVESPLANAGYSLAGSKANVTDKEIALNGTQTSVNGTIAIPESAGITGTSLVFNAQDASENLLPNNLYKIKVDKTNPKAELTVNGKTNITQPLDGEVLIKTTVSDNLTINQATITVKGPDTDVTTNLSGAKELVNVSQENSFTLNNLIGKKAADGDYTVTVNVSDKAGNIDSKTMKFRVDNTIPVVTAKISGGTTAGKQPGKNFDGTVCDYFYRSNVTVELTYEDENISASGVRVTDNNNVVNVTWQRIGTSNKYRASYVSTGIGARVIKINAQDNAGNNAVEKQVVFIKDTDAPNIAAVINGGMVYSENMGVVDLTSDAMVAFSVSDANEDVHDFNYQLIKTVPDQLPVTADVLKTDNRVFGYTDEADYQVKVYSVDKAGNRSAERNVQFRVDKTAPELQITGTASGSTLNAGTTLTFSMTEAFWWDASGTITITRKANDSVAEAAYKTIDFKPTARVTTMTETLSETGEYQVTFTGKDRAGHTAEAASYTVRIDTGKPIITLSGVSNNDKTTKQVEFQAQIEEDFYLTKSVRIQATRTYLDPTSYKEKTEDLQITGYNPTAATTLIRNTFTEDGIYKIQINCKDAAGNEDTQEVSFTIDKTKPVIDPKVMSAYEGTLTSFAWDYDLNDIIYDLTVCDAHMYLNGSEYDGTSEVEDGAYEMKITAEDELGNATEKTVNFNLDTKAPTFIVTGVEDGEIKNEQYDINVSLQLDEDTLDEVTLNGSPVEIKDNAAAITVTEKGDYKLTMKAHDDAGNEAEQTISFTYGEKSHVLLYVLIGVGVLVVLGGGIAIILAAKKKKNN</sequence>
<feature type="domain" description="Bacterial Ig-like" evidence="3">
    <location>
        <begin position="911"/>
        <end position="988"/>
    </location>
</feature>
<feature type="domain" description="Ig-like" evidence="2">
    <location>
        <begin position="1460"/>
        <end position="1573"/>
    </location>
</feature>
<dbReference type="EMBL" id="CP060632">
    <property type="protein sequence ID" value="QNM00025.1"/>
    <property type="molecule type" value="Genomic_DNA"/>
</dbReference>
<keyword evidence="1" id="KW-0812">Transmembrane</keyword>
<accession>A0A7G9FN93</accession>
<organism evidence="4 5">
    <name type="scientific">Wujia chipingensis</name>
    <dbReference type="NCBI Taxonomy" id="2763670"/>
    <lineage>
        <taxon>Bacteria</taxon>
        <taxon>Bacillati</taxon>
        <taxon>Bacillota</taxon>
        <taxon>Clostridia</taxon>
        <taxon>Lachnospirales</taxon>
        <taxon>Lachnospiraceae</taxon>
        <taxon>Wujia</taxon>
    </lineage>
</organism>
<dbReference type="InterPro" id="IPR044016">
    <property type="entry name" value="Big_13"/>
</dbReference>
<dbReference type="InterPro" id="IPR013783">
    <property type="entry name" value="Ig-like_fold"/>
</dbReference>
<feature type="transmembrane region" description="Helical" evidence="1">
    <location>
        <begin position="1579"/>
        <end position="1603"/>
    </location>
</feature>
<evidence type="ECO:0000259" key="3">
    <source>
        <dbReference type="Pfam" id="PF19077"/>
    </source>
</evidence>
<evidence type="ECO:0008006" key="6">
    <source>
        <dbReference type="Google" id="ProtNLM"/>
    </source>
</evidence>
<proteinExistence type="predicted"/>
<dbReference type="Pfam" id="PF19077">
    <property type="entry name" value="Big_13"/>
    <property type="match status" value="1"/>
</dbReference>
<evidence type="ECO:0000313" key="4">
    <source>
        <dbReference type="EMBL" id="QNM00025.1"/>
    </source>
</evidence>
<gene>
    <name evidence="4" type="ORF">H9Q76_01545</name>
</gene>
<dbReference type="Gene3D" id="2.60.40.10">
    <property type="entry name" value="Immunoglobulins"/>
    <property type="match status" value="1"/>
</dbReference>